<evidence type="ECO:0000313" key="13">
    <source>
        <dbReference type="EMBL" id="MFD2115658.1"/>
    </source>
</evidence>
<evidence type="ECO:0000256" key="11">
    <source>
        <dbReference type="SAM" id="Phobius"/>
    </source>
</evidence>
<dbReference type="PANTHER" id="PTHR43562">
    <property type="entry name" value="NAPA-TYPE SODIUM/HYDROGEN ANTIPORTER"/>
    <property type="match status" value="1"/>
</dbReference>
<keyword evidence="14" id="KW-1185">Reference proteome</keyword>
<organism evidence="13 14">
    <name type="scientific">Paenibacillus yanchengensis</name>
    <dbReference type="NCBI Taxonomy" id="2035833"/>
    <lineage>
        <taxon>Bacteria</taxon>
        <taxon>Bacillati</taxon>
        <taxon>Bacillota</taxon>
        <taxon>Bacilli</taxon>
        <taxon>Bacillales</taxon>
        <taxon>Paenibacillaceae</taxon>
        <taxon>Paenibacillus</taxon>
    </lineage>
</organism>
<feature type="transmembrane region" description="Helical" evidence="11">
    <location>
        <begin position="217"/>
        <end position="245"/>
    </location>
</feature>
<keyword evidence="8" id="KW-0406">Ion transport</keyword>
<comment type="subcellular location">
    <subcellularLocation>
        <location evidence="1">Membrane</location>
        <topology evidence="1">Multi-pass membrane protein</topology>
    </subcellularLocation>
</comment>
<name>A0ABW4YIZ1_9BACL</name>
<feature type="transmembrane region" description="Helical" evidence="11">
    <location>
        <begin position="85"/>
        <end position="109"/>
    </location>
</feature>
<keyword evidence="5 11" id="KW-0812">Transmembrane</keyword>
<feature type="domain" description="Cation/H+ exchanger transmembrane" evidence="12">
    <location>
        <begin position="16"/>
        <end position="377"/>
    </location>
</feature>
<dbReference type="EMBL" id="JBHUHO010000024">
    <property type="protein sequence ID" value="MFD2115658.1"/>
    <property type="molecule type" value="Genomic_DNA"/>
</dbReference>
<evidence type="ECO:0000256" key="8">
    <source>
        <dbReference type="ARBA" id="ARBA00023065"/>
    </source>
</evidence>
<evidence type="ECO:0000259" key="12">
    <source>
        <dbReference type="Pfam" id="PF00999"/>
    </source>
</evidence>
<gene>
    <name evidence="13" type="ORF">ACFSJH_07945</name>
</gene>
<dbReference type="Gene3D" id="1.20.1530.20">
    <property type="match status" value="1"/>
</dbReference>
<comment type="caution">
    <text evidence="13">The sequence shown here is derived from an EMBL/GenBank/DDBJ whole genome shotgun (WGS) entry which is preliminary data.</text>
</comment>
<protein>
    <submittedName>
        <fullName evidence="13">Cation:proton antiporter</fullName>
    </submittedName>
</protein>
<feature type="transmembrane region" description="Helical" evidence="11">
    <location>
        <begin position="54"/>
        <end position="73"/>
    </location>
</feature>
<evidence type="ECO:0000256" key="4">
    <source>
        <dbReference type="ARBA" id="ARBA00022449"/>
    </source>
</evidence>
<keyword evidence="7" id="KW-0915">Sodium</keyword>
<comment type="similarity">
    <text evidence="2">Belongs to the monovalent cation:proton antiporter 2 (CPA2) transporter (TC 2.A.37) family.</text>
</comment>
<accession>A0ABW4YIZ1</accession>
<feature type="transmembrane region" description="Helical" evidence="11">
    <location>
        <begin position="292"/>
        <end position="313"/>
    </location>
</feature>
<keyword evidence="6 11" id="KW-1133">Transmembrane helix</keyword>
<dbReference type="Pfam" id="PF00999">
    <property type="entry name" value="Na_H_Exchanger"/>
    <property type="match status" value="1"/>
</dbReference>
<proteinExistence type="inferred from homology"/>
<feature type="transmembrane region" description="Helical" evidence="11">
    <location>
        <begin position="187"/>
        <end position="205"/>
    </location>
</feature>
<sequence>MEFILSLVLIIIATKFAGDLSVRLGQPAVLGKLLAGIILGPAVFNLIHDGQDGALIDMFAQIGVLLLMFIAGLETDIDQLRKNWLPSFAVAFGGIILPFIGGYGLAVALNLSQTHALFIGILLCATSVSITVQTLKEMNQLNSREGTTILGAAVVDDIVVVILFAVMMSLLGTGEAVSIPLMITKKVVFFAVIIALSWFVVPFVLKLMSKLKVTEGIMSAGLLLCLGFSYFAEFMGVAGIIGAFAAGLAISRTEYQKTIETKVEPIAYTLFVPVFFVSIGLDVTFGGLSNQLLFIVLLTIVAVFTKLIGGGIGARLTGFNARESIAIGAGMVSRGEVALIIAASGLAAGLLPEEYFTSVVLVIILTTLITPPLIKMVFQSKSKIEDTHNTNSKQVEIDQ</sequence>
<feature type="transmembrane region" description="Helical" evidence="11">
    <location>
        <begin position="266"/>
        <end position="286"/>
    </location>
</feature>
<evidence type="ECO:0000256" key="5">
    <source>
        <dbReference type="ARBA" id="ARBA00022692"/>
    </source>
</evidence>
<feature type="transmembrane region" description="Helical" evidence="11">
    <location>
        <begin position="325"/>
        <end position="349"/>
    </location>
</feature>
<evidence type="ECO:0000256" key="1">
    <source>
        <dbReference type="ARBA" id="ARBA00004141"/>
    </source>
</evidence>
<keyword evidence="4" id="KW-0050">Antiport</keyword>
<evidence type="ECO:0000313" key="14">
    <source>
        <dbReference type="Proteomes" id="UP001597362"/>
    </source>
</evidence>
<dbReference type="Proteomes" id="UP001597362">
    <property type="component" value="Unassembled WGS sequence"/>
</dbReference>
<reference evidence="14" key="1">
    <citation type="journal article" date="2019" name="Int. J. Syst. Evol. Microbiol.">
        <title>The Global Catalogue of Microorganisms (GCM) 10K type strain sequencing project: providing services to taxonomists for standard genome sequencing and annotation.</title>
        <authorList>
            <consortium name="The Broad Institute Genomics Platform"/>
            <consortium name="The Broad Institute Genome Sequencing Center for Infectious Disease"/>
            <person name="Wu L."/>
            <person name="Ma J."/>
        </authorList>
    </citation>
    <scope>NUCLEOTIDE SEQUENCE [LARGE SCALE GENOMIC DNA]</scope>
    <source>
        <strain evidence="14">GH52</strain>
    </source>
</reference>
<dbReference type="NCBIfam" id="TIGR00932">
    <property type="entry name" value="2a37"/>
    <property type="match status" value="1"/>
</dbReference>
<dbReference type="InterPro" id="IPR004771">
    <property type="entry name" value="K/H_exchanger"/>
</dbReference>
<evidence type="ECO:0000256" key="6">
    <source>
        <dbReference type="ARBA" id="ARBA00022989"/>
    </source>
</evidence>
<dbReference type="InterPro" id="IPR006153">
    <property type="entry name" value="Cation/H_exchanger_TM"/>
</dbReference>
<evidence type="ECO:0000256" key="2">
    <source>
        <dbReference type="ARBA" id="ARBA00005551"/>
    </source>
</evidence>
<evidence type="ECO:0000256" key="9">
    <source>
        <dbReference type="ARBA" id="ARBA00023136"/>
    </source>
</evidence>
<keyword evidence="3" id="KW-0813">Transport</keyword>
<evidence type="ECO:0000256" key="3">
    <source>
        <dbReference type="ARBA" id="ARBA00022448"/>
    </source>
</evidence>
<dbReference type="RefSeq" id="WP_377771039.1">
    <property type="nucleotide sequence ID" value="NZ_JBHUHO010000024.1"/>
</dbReference>
<feature type="transmembrane region" description="Helical" evidence="11">
    <location>
        <begin position="116"/>
        <end position="135"/>
    </location>
</feature>
<feature type="transmembrane region" description="Helical" evidence="11">
    <location>
        <begin position="355"/>
        <end position="374"/>
    </location>
</feature>
<keyword evidence="10" id="KW-0739">Sodium transport</keyword>
<dbReference type="PANTHER" id="PTHR43562:SF3">
    <property type="entry name" value="SODIUM ION_PROTON EXCHANGER (EUROFUNG)"/>
    <property type="match status" value="1"/>
</dbReference>
<dbReference type="InterPro" id="IPR038770">
    <property type="entry name" value="Na+/solute_symporter_sf"/>
</dbReference>
<keyword evidence="9 11" id="KW-0472">Membrane</keyword>
<evidence type="ECO:0000256" key="10">
    <source>
        <dbReference type="ARBA" id="ARBA00023201"/>
    </source>
</evidence>
<feature type="transmembrane region" description="Helical" evidence="11">
    <location>
        <begin position="27"/>
        <end position="47"/>
    </location>
</feature>
<evidence type="ECO:0000256" key="7">
    <source>
        <dbReference type="ARBA" id="ARBA00023053"/>
    </source>
</evidence>